<reference evidence="1 2" key="1">
    <citation type="submission" date="2019-03" db="EMBL/GenBank/DDBJ databases">
        <title>First draft genome of Liparis tanakae, snailfish: a comprehensive survey of snailfish specific genes.</title>
        <authorList>
            <person name="Kim W."/>
            <person name="Song I."/>
            <person name="Jeong J.-H."/>
            <person name="Kim D."/>
            <person name="Kim S."/>
            <person name="Ryu S."/>
            <person name="Song J.Y."/>
            <person name="Lee S.K."/>
        </authorList>
    </citation>
    <scope>NUCLEOTIDE SEQUENCE [LARGE SCALE GENOMIC DNA]</scope>
    <source>
        <tissue evidence="1">Muscle</tissue>
    </source>
</reference>
<evidence type="ECO:0000313" key="2">
    <source>
        <dbReference type="Proteomes" id="UP000314294"/>
    </source>
</evidence>
<dbReference type="EMBL" id="SRLO01000190">
    <property type="protein sequence ID" value="TNN68436.1"/>
    <property type="molecule type" value="Genomic_DNA"/>
</dbReference>
<evidence type="ECO:0000313" key="1">
    <source>
        <dbReference type="EMBL" id="TNN68436.1"/>
    </source>
</evidence>
<keyword evidence="2" id="KW-1185">Reference proteome</keyword>
<sequence>MDVLQRNLIGSYRARCYPDKSRRKQSSPNEVDEKHRDRGLLRHIRHNVPFVEVQRKTALVQPVQDEEHFAFTAATHVDGEALSDPDSRRLSIWSPSLSVCARLYPLQLCLPATLLPDLIQEPAAVVPQGLDSPLTVSTMATTVVTSTRFTDEYQLYEELGK</sequence>
<protein>
    <submittedName>
        <fullName evidence="1">Uncharacterized protein</fullName>
    </submittedName>
</protein>
<comment type="caution">
    <text evidence="1">The sequence shown here is derived from an EMBL/GenBank/DDBJ whole genome shotgun (WGS) entry which is preliminary data.</text>
</comment>
<name>A0A4Z2HRF6_9TELE</name>
<gene>
    <name evidence="1" type="ORF">EYF80_021357</name>
</gene>
<proteinExistence type="predicted"/>
<organism evidence="1 2">
    <name type="scientific">Liparis tanakae</name>
    <name type="common">Tanaka's snailfish</name>
    <dbReference type="NCBI Taxonomy" id="230148"/>
    <lineage>
        <taxon>Eukaryota</taxon>
        <taxon>Metazoa</taxon>
        <taxon>Chordata</taxon>
        <taxon>Craniata</taxon>
        <taxon>Vertebrata</taxon>
        <taxon>Euteleostomi</taxon>
        <taxon>Actinopterygii</taxon>
        <taxon>Neopterygii</taxon>
        <taxon>Teleostei</taxon>
        <taxon>Neoteleostei</taxon>
        <taxon>Acanthomorphata</taxon>
        <taxon>Eupercaria</taxon>
        <taxon>Perciformes</taxon>
        <taxon>Cottioidei</taxon>
        <taxon>Cottales</taxon>
        <taxon>Liparidae</taxon>
        <taxon>Liparis</taxon>
    </lineage>
</organism>
<accession>A0A4Z2HRF6</accession>
<dbReference type="AlphaFoldDB" id="A0A4Z2HRF6"/>
<dbReference type="Proteomes" id="UP000314294">
    <property type="component" value="Unassembled WGS sequence"/>
</dbReference>